<evidence type="ECO:0000313" key="3">
    <source>
        <dbReference type="Proteomes" id="UP000006556"/>
    </source>
</evidence>
<evidence type="ECO:0000313" key="2">
    <source>
        <dbReference type="EMBL" id="BAF60491.1"/>
    </source>
</evidence>
<evidence type="ECO:0000256" key="1">
    <source>
        <dbReference type="SAM" id="Phobius"/>
    </source>
</evidence>
<dbReference type="KEGG" id="pth:PTH_2310"/>
<protein>
    <recommendedName>
        <fullName evidence="4">Class IIb bacteriocin, lactobin A/cerein 7B family</fullName>
    </recommendedName>
</protein>
<sequence length="64" mass="6156">MLEQSDELSEEELEQVAGGVWPGIVAGVALVGAGVALAAGAGVALAGAGALAAAILLPLYQNPD</sequence>
<keyword evidence="1" id="KW-1133">Transmembrane helix</keyword>
<feature type="transmembrane region" description="Helical" evidence="1">
    <location>
        <begin position="43"/>
        <end position="60"/>
    </location>
</feature>
<dbReference type="InterPro" id="IPR019493">
    <property type="entry name" value="Bacteriocin_IIb_lactacin-rel"/>
</dbReference>
<dbReference type="EMBL" id="AP009389">
    <property type="protein sequence ID" value="BAF60491.1"/>
    <property type="molecule type" value="Genomic_DNA"/>
</dbReference>
<gene>
    <name evidence="2" type="ordered locus">PTH_2310</name>
</gene>
<reference evidence="3" key="1">
    <citation type="journal article" date="2008" name="Genome Res.">
        <title>The genome of Pelotomaculum thermopropionicum reveals niche-associated evolution in anaerobic microbiota.</title>
        <authorList>
            <person name="Kosaka T."/>
            <person name="Kato S."/>
            <person name="Shimoyama T."/>
            <person name="Ishii S."/>
            <person name="Abe T."/>
            <person name="Watanabe K."/>
        </authorList>
    </citation>
    <scope>NUCLEOTIDE SEQUENCE [LARGE SCALE GENOMIC DNA]</scope>
    <source>
        <strain evidence="3">DSM 13744 / JCM 10971 / SI</strain>
    </source>
</reference>
<evidence type="ECO:0008006" key="4">
    <source>
        <dbReference type="Google" id="ProtNLM"/>
    </source>
</evidence>
<dbReference type="GO" id="GO:0042742">
    <property type="term" value="P:defense response to bacterium"/>
    <property type="evidence" value="ECO:0007669"/>
    <property type="project" value="InterPro"/>
</dbReference>
<dbReference type="HOGENOM" id="CLU_2863854_0_0_9"/>
<organism evidence="2 3">
    <name type="scientific">Pelotomaculum thermopropionicum (strain DSM 13744 / JCM 10971 / SI)</name>
    <dbReference type="NCBI Taxonomy" id="370438"/>
    <lineage>
        <taxon>Bacteria</taxon>
        <taxon>Bacillati</taxon>
        <taxon>Bacillota</taxon>
        <taxon>Clostridia</taxon>
        <taxon>Eubacteriales</taxon>
        <taxon>Desulfotomaculaceae</taxon>
        <taxon>Pelotomaculum</taxon>
    </lineage>
</organism>
<dbReference type="Pfam" id="PF10439">
    <property type="entry name" value="Bacteriocin_IIc"/>
    <property type="match status" value="1"/>
</dbReference>
<dbReference type="AlphaFoldDB" id="A5CZV3"/>
<dbReference type="Proteomes" id="UP000006556">
    <property type="component" value="Chromosome"/>
</dbReference>
<keyword evidence="3" id="KW-1185">Reference proteome</keyword>
<keyword evidence="1" id="KW-0812">Transmembrane</keyword>
<proteinExistence type="predicted"/>
<name>A5CZV3_PELTS</name>
<accession>A5CZV3</accession>
<keyword evidence="1" id="KW-0472">Membrane</keyword>
<feature type="transmembrane region" description="Helical" evidence="1">
    <location>
        <begin position="20"/>
        <end position="38"/>
    </location>
</feature>